<dbReference type="PANTHER" id="PTHR43685:SF14">
    <property type="entry name" value="GLYCOSYLTRANSFERASE 2-LIKE DOMAIN-CONTAINING PROTEIN"/>
    <property type="match status" value="1"/>
</dbReference>
<dbReference type="InterPro" id="IPR001173">
    <property type="entry name" value="Glyco_trans_2-like"/>
</dbReference>
<dbReference type="InterPro" id="IPR029044">
    <property type="entry name" value="Nucleotide-diphossugar_trans"/>
</dbReference>
<accession>A0ABX0JX63</accession>
<evidence type="ECO:0000313" key="3">
    <source>
        <dbReference type="EMBL" id="NHN87141.1"/>
    </source>
</evidence>
<dbReference type="SUPFAM" id="SSF53448">
    <property type="entry name" value="Nucleotide-diphospho-sugar transferases"/>
    <property type="match status" value="1"/>
</dbReference>
<dbReference type="InterPro" id="IPR050834">
    <property type="entry name" value="Glycosyltransf_2"/>
</dbReference>
<protein>
    <submittedName>
        <fullName evidence="3">Glycosyltransferase</fullName>
    </submittedName>
</protein>
<dbReference type="Proteomes" id="UP000631653">
    <property type="component" value="Unassembled WGS sequence"/>
</dbReference>
<dbReference type="RefSeq" id="WP_173568440.1">
    <property type="nucleotide sequence ID" value="NZ_WOSY01000001.1"/>
</dbReference>
<name>A0ABX0JX63_9PROT</name>
<gene>
    <name evidence="3" type="ORF">GOB81_00620</name>
</gene>
<comment type="caution">
    <text evidence="3">The sequence shown here is derived from an EMBL/GenBank/DDBJ whole genome shotgun (WGS) entry which is preliminary data.</text>
</comment>
<reference evidence="3 4" key="1">
    <citation type="journal article" date="2020" name="Int. J. Syst. Evol. Microbiol.">
        <title>Novel acetic acid bacteria from cider fermentations: Acetobacter conturbans sp. nov. and Acetobacter fallax sp. nov.</title>
        <authorList>
            <person name="Sombolestani A.S."/>
            <person name="Cleenwerck I."/>
            <person name="Cnockaert M."/>
            <person name="Borremans W."/>
            <person name="Wieme A.D."/>
            <person name="De Vuyst L."/>
            <person name="Vandamme P."/>
        </authorList>
    </citation>
    <scope>NUCLEOTIDE SEQUENCE [LARGE SCALE GENOMIC DNA]</scope>
    <source>
        <strain evidence="3 4">LMG 1627</strain>
    </source>
</reference>
<feature type="domain" description="Glycosyltransferase 2-like" evidence="2">
    <location>
        <begin position="30"/>
        <end position="168"/>
    </location>
</feature>
<dbReference type="Gene3D" id="3.90.550.10">
    <property type="entry name" value="Spore Coat Polysaccharide Biosynthesis Protein SpsA, Chain A"/>
    <property type="match status" value="1"/>
</dbReference>
<dbReference type="EMBL" id="WOSY01000001">
    <property type="protein sequence ID" value="NHN87141.1"/>
    <property type="molecule type" value="Genomic_DNA"/>
</dbReference>
<evidence type="ECO:0000313" key="4">
    <source>
        <dbReference type="Proteomes" id="UP000631653"/>
    </source>
</evidence>
<dbReference type="Pfam" id="PF00535">
    <property type="entry name" value="Glycos_transf_2"/>
    <property type="match status" value="1"/>
</dbReference>
<organism evidence="3 4">
    <name type="scientific">Acetobacter conturbans</name>
    <dbReference type="NCBI Taxonomy" id="1737472"/>
    <lineage>
        <taxon>Bacteria</taxon>
        <taxon>Pseudomonadati</taxon>
        <taxon>Pseudomonadota</taxon>
        <taxon>Alphaproteobacteria</taxon>
        <taxon>Acetobacterales</taxon>
        <taxon>Acetobacteraceae</taxon>
        <taxon>Acetobacter</taxon>
    </lineage>
</organism>
<sequence length="378" mass="41744">MFLKSSRVQSCDRAVEDLVSSSFFHRPRIVAIPACNEEEHIVPCLLALADQGKYRPDKVVVWINNTDDSTVERASAVRGELPFLLEIVEVRYAPASAHAGRARHDAMAHAARHAPHDALLFTTDADGEVARDWMRCTLEAFTRYDVAAVFGRALLLPGEAGKIPPHLHEDEAAEQVYGALLDQIGSLIDPDPHDPWPRHTEHSGASIAVTYEAWARVGGIPFVASGEDRAFYTALRLAELPVRHAPEVKVYVSARLVGRAAGGMAETIARRILRQDEYVDDVLEAVSTRLLRIRRAAGRQRKGVTGRPVLPALPDAPVRIPRQSLPLHHRRAQRVLDFLKQRVGETPVTAGRGSGDRCDRMQTVPYDPLSSDFHGSSD</sequence>
<keyword evidence="4" id="KW-1185">Reference proteome</keyword>
<evidence type="ECO:0000256" key="1">
    <source>
        <dbReference type="SAM" id="MobiDB-lite"/>
    </source>
</evidence>
<proteinExistence type="predicted"/>
<feature type="region of interest" description="Disordered" evidence="1">
    <location>
        <begin position="346"/>
        <end position="378"/>
    </location>
</feature>
<evidence type="ECO:0000259" key="2">
    <source>
        <dbReference type="Pfam" id="PF00535"/>
    </source>
</evidence>
<dbReference type="PANTHER" id="PTHR43685">
    <property type="entry name" value="GLYCOSYLTRANSFERASE"/>
    <property type="match status" value="1"/>
</dbReference>